<dbReference type="Proteomes" id="UP000622475">
    <property type="component" value="Unassembled WGS sequence"/>
</dbReference>
<name>A0A929KYC6_9SPHI</name>
<evidence type="ECO:0000256" key="1">
    <source>
        <dbReference type="ARBA" id="ARBA00022898"/>
    </source>
</evidence>
<dbReference type="PIRSF" id="PIRSF000390">
    <property type="entry name" value="PLP_StrS"/>
    <property type="match status" value="1"/>
</dbReference>
<dbReference type="SUPFAM" id="SSF53383">
    <property type="entry name" value="PLP-dependent transferases"/>
    <property type="match status" value="1"/>
</dbReference>
<keyword evidence="7" id="KW-1185">Reference proteome</keyword>
<dbReference type="InterPro" id="IPR015421">
    <property type="entry name" value="PyrdxlP-dep_Trfase_major"/>
</dbReference>
<dbReference type="GO" id="GO:0030170">
    <property type="term" value="F:pyridoxal phosphate binding"/>
    <property type="evidence" value="ECO:0007669"/>
    <property type="project" value="TreeGrafter"/>
</dbReference>
<dbReference type="CDD" id="cd00616">
    <property type="entry name" value="AHBA_syn"/>
    <property type="match status" value="1"/>
</dbReference>
<feature type="active site" description="Proton acceptor" evidence="3">
    <location>
        <position position="181"/>
    </location>
</feature>
<dbReference type="Pfam" id="PF01041">
    <property type="entry name" value="DegT_DnrJ_EryC1"/>
    <property type="match status" value="1"/>
</dbReference>
<dbReference type="GO" id="GO:0000271">
    <property type="term" value="P:polysaccharide biosynthetic process"/>
    <property type="evidence" value="ECO:0007669"/>
    <property type="project" value="TreeGrafter"/>
</dbReference>
<dbReference type="Gene3D" id="3.40.640.10">
    <property type="entry name" value="Type I PLP-dependent aspartate aminotransferase-like (Major domain)"/>
    <property type="match status" value="1"/>
</dbReference>
<dbReference type="AlphaFoldDB" id="A0A929KYC6"/>
<sequence>MINISKPFIPDMSEYVKYLDGIWERGWLTNNGPLVNDLELRLKSYLNISHLLYVNNGTIALQLAIKALGLTGEIITTPFSYVATTSSIVWEGCEAVFVDIEPDSYNIDPTKIEAAITDKTTGIIATHVYGNPCDIDAIDAIAKKHNLKVIYDAAHCFGTTYKGRSVFDHGNVSTTSFHTTKIYHTVEGGAVFAKDPDVLRTMAYMRNFGHDGRVDYFGVGINGKNSEFHAAFGLVNLDHIDEIMSRRKGQYARYTEKLRQHKGIQLTINKDADFNCAYFPLYFESEALLLKSINELQEQYVVPRRYFYPSLSVLPYVKKCDTPISDEVSSRILCLPLYHKLQDEEIDMICRILLRVQQYN</sequence>
<evidence type="ECO:0000256" key="3">
    <source>
        <dbReference type="PIRSR" id="PIRSR000390-1"/>
    </source>
</evidence>
<keyword evidence="6" id="KW-0808">Transferase</keyword>
<evidence type="ECO:0000256" key="4">
    <source>
        <dbReference type="PIRSR" id="PIRSR000390-2"/>
    </source>
</evidence>
<comment type="caution">
    <text evidence="6">The sequence shown here is derived from an EMBL/GenBank/DDBJ whole genome shotgun (WGS) entry which is preliminary data.</text>
</comment>
<dbReference type="EMBL" id="JADFFL010000005">
    <property type="protein sequence ID" value="MBE9662912.1"/>
    <property type="molecule type" value="Genomic_DNA"/>
</dbReference>
<organism evidence="6 7">
    <name type="scientific">Mucilaginibacter myungsuensis</name>
    <dbReference type="NCBI Taxonomy" id="649104"/>
    <lineage>
        <taxon>Bacteria</taxon>
        <taxon>Pseudomonadati</taxon>
        <taxon>Bacteroidota</taxon>
        <taxon>Sphingobacteriia</taxon>
        <taxon>Sphingobacteriales</taxon>
        <taxon>Sphingobacteriaceae</taxon>
        <taxon>Mucilaginibacter</taxon>
    </lineage>
</organism>
<keyword evidence="1 4" id="KW-0663">Pyridoxal phosphate</keyword>
<dbReference type="InterPro" id="IPR000653">
    <property type="entry name" value="DegT/StrS_aminotransferase"/>
</dbReference>
<proteinExistence type="inferred from homology"/>
<dbReference type="RefSeq" id="WP_194112152.1">
    <property type="nucleotide sequence ID" value="NZ_JADFFL010000005.1"/>
</dbReference>
<dbReference type="InterPro" id="IPR015424">
    <property type="entry name" value="PyrdxlP-dep_Trfase"/>
</dbReference>
<evidence type="ECO:0000256" key="2">
    <source>
        <dbReference type="ARBA" id="ARBA00037999"/>
    </source>
</evidence>
<evidence type="ECO:0000313" key="6">
    <source>
        <dbReference type="EMBL" id="MBE9662912.1"/>
    </source>
</evidence>
<evidence type="ECO:0000256" key="5">
    <source>
        <dbReference type="RuleBase" id="RU004508"/>
    </source>
</evidence>
<dbReference type="PANTHER" id="PTHR30244:SF9">
    <property type="entry name" value="PROTEIN RV3402C"/>
    <property type="match status" value="1"/>
</dbReference>
<reference evidence="6" key="1">
    <citation type="submission" date="2020-10" db="EMBL/GenBank/DDBJ databases">
        <title>Mucilaginibacter mali sp. nov., isolated from rhizosphere soil of apple orchard.</title>
        <authorList>
            <person name="Lee J.-S."/>
            <person name="Kim H.S."/>
            <person name="Kim J.-S."/>
        </authorList>
    </citation>
    <scope>NUCLEOTIDE SEQUENCE</scope>
    <source>
        <strain evidence="6">KCTC 22746</strain>
    </source>
</reference>
<comment type="similarity">
    <text evidence="2 5">Belongs to the DegT/DnrJ/EryC1 family.</text>
</comment>
<dbReference type="PANTHER" id="PTHR30244">
    <property type="entry name" value="TRANSAMINASE"/>
    <property type="match status" value="1"/>
</dbReference>
<gene>
    <name evidence="6" type="ORF">IRJ16_13540</name>
</gene>
<feature type="modified residue" description="N6-(pyridoxal phosphate)lysine" evidence="4">
    <location>
        <position position="181"/>
    </location>
</feature>
<accession>A0A929KYC6</accession>
<dbReference type="GO" id="GO:0008483">
    <property type="term" value="F:transaminase activity"/>
    <property type="evidence" value="ECO:0007669"/>
    <property type="project" value="UniProtKB-KW"/>
</dbReference>
<keyword evidence="6" id="KW-0032">Aminotransferase</keyword>
<protein>
    <submittedName>
        <fullName evidence="6">DegT/DnrJ/EryC1/StrS family aminotransferase</fullName>
    </submittedName>
</protein>
<evidence type="ECO:0000313" key="7">
    <source>
        <dbReference type="Proteomes" id="UP000622475"/>
    </source>
</evidence>